<protein>
    <submittedName>
        <fullName evidence="1">Zinc-binding metallopeptidase</fullName>
    </submittedName>
</protein>
<keyword evidence="2" id="KW-1185">Reference proteome</keyword>
<dbReference type="EMBL" id="JAJNEC010000007">
    <property type="protein sequence ID" value="MCD2425812.1"/>
    <property type="molecule type" value="Genomic_DNA"/>
</dbReference>
<gene>
    <name evidence="1" type="ORF">LQ567_23715</name>
</gene>
<dbReference type="InterPro" id="IPR030890">
    <property type="entry name" value="LP_HExxH_w_TonB"/>
</dbReference>
<evidence type="ECO:0000313" key="1">
    <source>
        <dbReference type="EMBL" id="MCD2425812.1"/>
    </source>
</evidence>
<comment type="caution">
    <text evidence="1">The sequence shown here is derived from an EMBL/GenBank/DDBJ whole genome shotgun (WGS) entry which is preliminary data.</text>
</comment>
<reference evidence="1 2" key="1">
    <citation type="submission" date="2021-11" db="EMBL/GenBank/DDBJ databases">
        <title>Genomic of Niabella pedocola.</title>
        <authorList>
            <person name="Wu T."/>
        </authorList>
    </citation>
    <scope>NUCLEOTIDE SEQUENCE [LARGE SCALE GENOMIC DNA]</scope>
    <source>
        <strain evidence="1 2">JCM 31011</strain>
    </source>
</reference>
<organism evidence="1 2">
    <name type="scientific">Niabella pedocola</name>
    <dbReference type="NCBI Taxonomy" id="1752077"/>
    <lineage>
        <taxon>Bacteria</taxon>
        <taxon>Pseudomonadati</taxon>
        <taxon>Bacteroidota</taxon>
        <taxon>Chitinophagia</taxon>
        <taxon>Chitinophagales</taxon>
        <taxon>Chitinophagaceae</taxon>
        <taxon>Niabella</taxon>
    </lineage>
</organism>
<dbReference type="Proteomes" id="UP001199816">
    <property type="component" value="Unassembled WGS sequence"/>
</dbReference>
<proteinExistence type="predicted"/>
<dbReference type="Gene3D" id="3.40.390.70">
    <property type="match status" value="1"/>
</dbReference>
<sequence length="292" mass="33253">MKKVYYGPLLFLMSTALILTFSCKKERALEREAPVDYLEEIKSTVKNPLDSIIDTVQRDYGVKVFYQFTPRIIDPTTFFTPTSYSQALAYTNTVVRKMWLGPLKQRFPKFWAEQKPIEFLVVGSAIKFNSISSGGAAGAGLNGQFYRLGMGAVDNMNFGAAIGTVRNMVREHMCILFHEHAHQMDHKYGRGYEYDRVSRGDYYGTPGYASRTDAQAQLDGFFRNYGGYAPEEDFATTVEACLRFSKDSIMKIVAKNAKLRTKYDMIYKKYLDMGMDLHQMKVYLDSAAIALQ</sequence>
<name>A0ABS8PXM5_9BACT</name>
<evidence type="ECO:0000313" key="2">
    <source>
        <dbReference type="Proteomes" id="UP001199816"/>
    </source>
</evidence>
<dbReference type="PROSITE" id="PS51257">
    <property type="entry name" value="PROKAR_LIPOPROTEIN"/>
    <property type="match status" value="1"/>
</dbReference>
<dbReference type="Pfam" id="PF15890">
    <property type="entry name" value="Peptidase_Mx1"/>
    <property type="match status" value="1"/>
</dbReference>
<dbReference type="RefSeq" id="WP_231008394.1">
    <property type="nucleotide sequence ID" value="NZ_JAJNEC010000007.1"/>
</dbReference>
<accession>A0ABS8PXM5</accession>